<feature type="chain" id="PRO_5043562718" description="Peptidase A1 domain-containing protein" evidence="3">
    <location>
        <begin position="26"/>
        <end position="365"/>
    </location>
</feature>
<dbReference type="Gene3D" id="2.40.70.10">
    <property type="entry name" value="Acid Proteases"/>
    <property type="match status" value="2"/>
</dbReference>
<feature type="active site" evidence="2">
    <location>
        <position position="105"/>
    </location>
</feature>
<evidence type="ECO:0000256" key="3">
    <source>
        <dbReference type="SAM" id="SignalP"/>
    </source>
</evidence>
<reference evidence="5" key="2">
    <citation type="submission" date="2021-12" db="EMBL/GenBank/DDBJ databases">
        <title>Resequencing data analysis of finger millet.</title>
        <authorList>
            <person name="Hatakeyama M."/>
            <person name="Aluri S."/>
            <person name="Balachadran M.T."/>
            <person name="Sivarajan S.R."/>
            <person name="Poveda L."/>
            <person name="Shimizu-Inatsugi R."/>
            <person name="Schlapbach R."/>
            <person name="Sreeman S.M."/>
            <person name="Shimizu K.K."/>
        </authorList>
    </citation>
    <scope>NUCLEOTIDE SEQUENCE</scope>
</reference>
<gene>
    <name evidence="5" type="primary">gb18982</name>
    <name evidence="5" type="ORF">PR202_gb18982</name>
</gene>
<protein>
    <recommendedName>
        <fullName evidence="4">Peptidase A1 domain-containing protein</fullName>
    </recommendedName>
</protein>
<dbReference type="Proteomes" id="UP001054889">
    <property type="component" value="Unassembled WGS sequence"/>
</dbReference>
<dbReference type="GO" id="GO:0006508">
    <property type="term" value="P:proteolysis"/>
    <property type="evidence" value="ECO:0007669"/>
    <property type="project" value="InterPro"/>
</dbReference>
<dbReference type="SUPFAM" id="SSF50630">
    <property type="entry name" value="Acid proteases"/>
    <property type="match status" value="1"/>
</dbReference>
<name>A0AAV5F704_ELECO</name>
<comment type="similarity">
    <text evidence="1">Belongs to the peptidase A1 family.</text>
</comment>
<sequence>MEMGFSPRNLHYLGLFLLLGAVVSSFAHGSAAAAGASFTVRRKSPLPHHGGRGGDYLVKLRREDSRRHLAGVDLAIGGKPTRDTGLYYTSLSIGTPAENYFLEIDVGSDGIFLNCVSCETCAGKNNNGMKLKNYDPSASQSSSTVLCTDVFCVAINNGVPHGCNMNSQCLYTTTSGDGRGFFVKDLIQYNQVSGDLSQAFDGIIGFGRNSSMLSQLAAAGKVKKVFYHCFDTRNGGGIFAVGSVVQPIVRTTTLVPNTLDYNVKLTSIDVAGRSLELPNSTFAEDGKSTIDTSTSLTYLPEVVYKNTIDEVFYNQPHTIFYNYEDFLCFHFSGRVDEAFPTITFHFDGDLALSMHPHDYLLHNGV</sequence>
<dbReference type="InterPro" id="IPR032861">
    <property type="entry name" value="TAXi_N"/>
</dbReference>
<comment type="caution">
    <text evidence="5">The sequence shown here is derived from an EMBL/GenBank/DDBJ whole genome shotgun (WGS) entry which is preliminary data.</text>
</comment>
<dbReference type="PANTHER" id="PTHR13683">
    <property type="entry name" value="ASPARTYL PROTEASES"/>
    <property type="match status" value="1"/>
</dbReference>
<dbReference type="PANTHER" id="PTHR13683:SF858">
    <property type="entry name" value="OS02G0473200 PROTEIN"/>
    <property type="match status" value="1"/>
</dbReference>
<feature type="domain" description="Peptidase A1" evidence="4">
    <location>
        <begin position="87"/>
        <end position="365"/>
    </location>
</feature>
<proteinExistence type="inferred from homology"/>
<dbReference type="EMBL" id="BQKI01000082">
    <property type="protein sequence ID" value="GJN30657.1"/>
    <property type="molecule type" value="Genomic_DNA"/>
</dbReference>
<reference evidence="5" key="1">
    <citation type="journal article" date="2018" name="DNA Res.">
        <title>Multiple hybrid de novo genome assembly of finger millet, an orphan allotetraploid crop.</title>
        <authorList>
            <person name="Hatakeyama M."/>
            <person name="Aluri S."/>
            <person name="Balachadran M.T."/>
            <person name="Sivarajan S.R."/>
            <person name="Patrignani A."/>
            <person name="Gruter S."/>
            <person name="Poveda L."/>
            <person name="Shimizu-Inatsugi R."/>
            <person name="Baeten J."/>
            <person name="Francoijs K.J."/>
            <person name="Nataraja K.N."/>
            <person name="Reddy Y.A.N."/>
            <person name="Phadnis S."/>
            <person name="Ravikumar R.L."/>
            <person name="Schlapbach R."/>
            <person name="Sreeman S.M."/>
            <person name="Shimizu K.K."/>
        </authorList>
    </citation>
    <scope>NUCLEOTIDE SEQUENCE</scope>
</reference>
<accession>A0AAV5F704</accession>
<feature type="signal peptide" evidence="3">
    <location>
        <begin position="1"/>
        <end position="25"/>
    </location>
</feature>
<evidence type="ECO:0000259" key="4">
    <source>
        <dbReference type="PROSITE" id="PS51767"/>
    </source>
</evidence>
<evidence type="ECO:0000256" key="1">
    <source>
        <dbReference type="ARBA" id="ARBA00007447"/>
    </source>
</evidence>
<dbReference type="AlphaFoldDB" id="A0AAV5F704"/>
<organism evidence="5 6">
    <name type="scientific">Eleusine coracana subsp. coracana</name>
    <dbReference type="NCBI Taxonomy" id="191504"/>
    <lineage>
        <taxon>Eukaryota</taxon>
        <taxon>Viridiplantae</taxon>
        <taxon>Streptophyta</taxon>
        <taxon>Embryophyta</taxon>
        <taxon>Tracheophyta</taxon>
        <taxon>Spermatophyta</taxon>
        <taxon>Magnoliopsida</taxon>
        <taxon>Liliopsida</taxon>
        <taxon>Poales</taxon>
        <taxon>Poaceae</taxon>
        <taxon>PACMAD clade</taxon>
        <taxon>Chloridoideae</taxon>
        <taxon>Cynodonteae</taxon>
        <taxon>Eleusininae</taxon>
        <taxon>Eleusine</taxon>
    </lineage>
</organism>
<dbReference type="InterPro" id="IPR033121">
    <property type="entry name" value="PEPTIDASE_A1"/>
</dbReference>
<dbReference type="PROSITE" id="PS51767">
    <property type="entry name" value="PEPTIDASE_A1"/>
    <property type="match status" value="1"/>
</dbReference>
<evidence type="ECO:0000256" key="2">
    <source>
        <dbReference type="PIRSR" id="PIRSR601461-1"/>
    </source>
</evidence>
<evidence type="ECO:0000313" key="6">
    <source>
        <dbReference type="Proteomes" id="UP001054889"/>
    </source>
</evidence>
<keyword evidence="6" id="KW-1185">Reference proteome</keyword>
<dbReference type="InterPro" id="IPR001461">
    <property type="entry name" value="Aspartic_peptidase_A1"/>
</dbReference>
<dbReference type="Pfam" id="PF14543">
    <property type="entry name" value="TAXi_N"/>
    <property type="match status" value="1"/>
</dbReference>
<dbReference type="GO" id="GO:0004190">
    <property type="term" value="F:aspartic-type endopeptidase activity"/>
    <property type="evidence" value="ECO:0007669"/>
    <property type="project" value="InterPro"/>
</dbReference>
<dbReference type="InterPro" id="IPR021109">
    <property type="entry name" value="Peptidase_aspartic_dom_sf"/>
</dbReference>
<dbReference type="Pfam" id="PF14541">
    <property type="entry name" value="TAXi_C"/>
    <property type="match status" value="1"/>
</dbReference>
<evidence type="ECO:0000313" key="5">
    <source>
        <dbReference type="EMBL" id="GJN30657.1"/>
    </source>
</evidence>
<keyword evidence="3" id="KW-0732">Signal</keyword>
<feature type="active site" evidence="2">
    <location>
        <position position="291"/>
    </location>
</feature>
<dbReference type="InterPro" id="IPR032799">
    <property type="entry name" value="TAXi_C"/>
</dbReference>